<keyword evidence="2" id="KW-1185">Reference proteome</keyword>
<reference evidence="1 2" key="1">
    <citation type="submission" date="2018-10" db="EMBL/GenBank/DDBJ databases">
        <title>Genomic Encyclopedia of Type Strains, Phase IV (KMG-IV): sequencing the most valuable type-strain genomes for metagenomic binning, comparative biology and taxonomic classification.</title>
        <authorList>
            <person name="Goeker M."/>
        </authorList>
    </citation>
    <scope>NUCLEOTIDE SEQUENCE [LARGE SCALE GENOMIC DNA]</scope>
    <source>
        <strain evidence="1 2">DSM 23841</strain>
    </source>
</reference>
<proteinExistence type="predicted"/>
<evidence type="ECO:0000313" key="1">
    <source>
        <dbReference type="EMBL" id="RKT63079.1"/>
    </source>
</evidence>
<dbReference type="AlphaFoldDB" id="A0A495WNS8"/>
<dbReference type="EMBL" id="RBXP01000001">
    <property type="protein sequence ID" value="RKT63079.1"/>
    <property type="molecule type" value="Genomic_DNA"/>
</dbReference>
<dbReference type="Proteomes" id="UP000270626">
    <property type="component" value="Unassembled WGS sequence"/>
</dbReference>
<gene>
    <name evidence="1" type="ORF">DFR40_0129</name>
</gene>
<protein>
    <submittedName>
        <fullName evidence="1">Uncharacterized protein</fullName>
    </submittedName>
</protein>
<sequence>MDHCSHCHAILGEQRVLLDRRIEVMTFSGDIPKATVLGCDDGYAFCSQDCWHKHQPTIIEQLKLTQTYPVFDVLSDCCRCGAPVDRRQAYVMYALMEATLESKPWLKSCSVESDEEFAVLCQQCEFPNFDSAEHDTEECGPELITAGNVVCEKTE</sequence>
<evidence type="ECO:0000313" key="2">
    <source>
        <dbReference type="Proteomes" id="UP000270626"/>
    </source>
</evidence>
<accession>A0A495WNS8</accession>
<comment type="caution">
    <text evidence="1">The sequence shown here is derived from an EMBL/GenBank/DDBJ whole genome shotgun (WGS) entry which is preliminary data.</text>
</comment>
<name>A0A495WNS8_9RHOO</name>
<organism evidence="1 2">
    <name type="scientific">Azonexus fungiphilus</name>
    <dbReference type="NCBI Taxonomy" id="146940"/>
    <lineage>
        <taxon>Bacteria</taxon>
        <taxon>Pseudomonadati</taxon>
        <taxon>Pseudomonadota</taxon>
        <taxon>Betaproteobacteria</taxon>
        <taxon>Rhodocyclales</taxon>
        <taxon>Azonexaceae</taxon>
        <taxon>Azonexus</taxon>
    </lineage>
</organism>